<dbReference type="AlphaFoldDB" id="A0A926HX81"/>
<dbReference type="SUPFAM" id="SSF53474">
    <property type="entry name" value="alpha/beta-Hydrolases"/>
    <property type="match status" value="1"/>
</dbReference>
<dbReference type="EMBL" id="JACRSS010000005">
    <property type="protein sequence ID" value="MBC8539103.1"/>
    <property type="molecule type" value="Genomic_DNA"/>
</dbReference>
<sequence>MGDTANFTEYIQYLYKMRDKNRFRYDKSMGDYQTWARHVREVLAPHFTLCDDGTPLYPKILRTDQMDGYRQETLEISINGYLRLRGYALVPDNGEEKHPAVILLSGHGWQYYYDIVKMLNNGQENDPMIKENRELRYGGRSVAIDLAKMGYFVMYFETFYFGNYNLDVEHVPQLFKDEFHVDPAKFEKDSEEYKVEYNLFCRRFEAYMYKYLAFAGQSWCGLLLDEDKKAVDYLMTRDDVDPNRIGCLGLSLGGFRSMMLTGMDERIKCAVVAGWMCSQAAMIKEHCRYHTFMMFQPSLWSLIDFPDLAALNAPNALLVLNGIHDEQFVGVHDADDRMRKVYEEAGCPEKYACNFYDAPHCFNPDMQKDAYAFMETHLRNI</sequence>
<dbReference type="RefSeq" id="WP_249280724.1">
    <property type="nucleotide sequence ID" value="NZ_JACRSS010000005.1"/>
</dbReference>
<feature type="domain" description="Peptidase S9 prolyl oligopeptidase catalytic" evidence="1">
    <location>
        <begin position="229"/>
        <end position="329"/>
    </location>
</feature>
<protein>
    <submittedName>
        <fullName evidence="2">Prolyl oligopeptidase family serine peptidase</fullName>
    </submittedName>
</protein>
<evidence type="ECO:0000259" key="1">
    <source>
        <dbReference type="Pfam" id="PF00326"/>
    </source>
</evidence>
<dbReference type="Gene3D" id="3.40.50.1820">
    <property type="entry name" value="alpha/beta hydrolase"/>
    <property type="match status" value="1"/>
</dbReference>
<dbReference type="Pfam" id="PF00326">
    <property type="entry name" value="Peptidase_S9"/>
    <property type="match status" value="1"/>
</dbReference>
<dbReference type="InterPro" id="IPR025890">
    <property type="entry name" value="Abhydrolase_bac"/>
</dbReference>
<evidence type="ECO:0000313" key="3">
    <source>
        <dbReference type="Proteomes" id="UP000617951"/>
    </source>
</evidence>
<dbReference type="Pfam" id="PF12715">
    <property type="entry name" value="Abhydrolase_7"/>
    <property type="match status" value="1"/>
</dbReference>
<dbReference type="Proteomes" id="UP000617951">
    <property type="component" value="Unassembled WGS sequence"/>
</dbReference>
<reference evidence="2" key="1">
    <citation type="submission" date="2020-08" db="EMBL/GenBank/DDBJ databases">
        <title>Genome public.</title>
        <authorList>
            <person name="Liu C."/>
            <person name="Sun Q."/>
        </authorList>
    </citation>
    <scope>NUCLEOTIDE SEQUENCE</scope>
    <source>
        <strain evidence="2">NSJ-63</strain>
    </source>
</reference>
<gene>
    <name evidence="2" type="ORF">H8693_09180</name>
</gene>
<accession>A0A926HX81</accession>
<dbReference type="PANTHER" id="PTHR22946">
    <property type="entry name" value="DIENELACTONE HYDROLASE DOMAIN-CONTAINING PROTEIN-RELATED"/>
    <property type="match status" value="1"/>
</dbReference>
<dbReference type="PANTHER" id="PTHR22946:SF8">
    <property type="entry name" value="ACETYL XYLAN ESTERASE DOMAIN-CONTAINING PROTEIN"/>
    <property type="match status" value="1"/>
</dbReference>
<dbReference type="InterPro" id="IPR001375">
    <property type="entry name" value="Peptidase_S9_cat"/>
</dbReference>
<comment type="caution">
    <text evidence="2">The sequence shown here is derived from an EMBL/GenBank/DDBJ whole genome shotgun (WGS) entry which is preliminary data.</text>
</comment>
<keyword evidence="3" id="KW-1185">Reference proteome</keyword>
<organism evidence="2 3">
    <name type="scientific">Guopingia tenuis</name>
    <dbReference type="NCBI Taxonomy" id="2763656"/>
    <lineage>
        <taxon>Bacteria</taxon>
        <taxon>Bacillati</taxon>
        <taxon>Bacillota</taxon>
        <taxon>Clostridia</taxon>
        <taxon>Christensenellales</taxon>
        <taxon>Christensenellaceae</taxon>
        <taxon>Guopingia</taxon>
    </lineage>
</organism>
<dbReference type="InterPro" id="IPR050261">
    <property type="entry name" value="FrsA_esterase"/>
</dbReference>
<evidence type="ECO:0000313" key="2">
    <source>
        <dbReference type="EMBL" id="MBC8539103.1"/>
    </source>
</evidence>
<proteinExistence type="predicted"/>
<name>A0A926HX81_9FIRM</name>
<dbReference type="InterPro" id="IPR029058">
    <property type="entry name" value="AB_hydrolase_fold"/>
</dbReference>